<accession>A0AAF0UAV2</accession>
<dbReference type="Proteomes" id="UP001234989">
    <property type="component" value="Chromosome 8"/>
</dbReference>
<evidence type="ECO:0000313" key="2">
    <source>
        <dbReference type="Proteomes" id="UP001234989"/>
    </source>
</evidence>
<name>A0AAF0UAV2_SOLVR</name>
<gene>
    <name evidence="1" type="ORF">MTR67_035576</name>
</gene>
<dbReference type="AlphaFoldDB" id="A0AAF0UAV2"/>
<evidence type="ECO:0000313" key="1">
    <source>
        <dbReference type="EMBL" id="WMV42191.1"/>
    </source>
</evidence>
<protein>
    <submittedName>
        <fullName evidence="1">Uncharacterized protein</fullName>
    </submittedName>
</protein>
<organism evidence="1 2">
    <name type="scientific">Solanum verrucosum</name>
    <dbReference type="NCBI Taxonomy" id="315347"/>
    <lineage>
        <taxon>Eukaryota</taxon>
        <taxon>Viridiplantae</taxon>
        <taxon>Streptophyta</taxon>
        <taxon>Embryophyta</taxon>
        <taxon>Tracheophyta</taxon>
        <taxon>Spermatophyta</taxon>
        <taxon>Magnoliopsida</taxon>
        <taxon>eudicotyledons</taxon>
        <taxon>Gunneridae</taxon>
        <taxon>Pentapetalae</taxon>
        <taxon>asterids</taxon>
        <taxon>lamiids</taxon>
        <taxon>Solanales</taxon>
        <taxon>Solanaceae</taxon>
        <taxon>Solanoideae</taxon>
        <taxon>Solaneae</taxon>
        <taxon>Solanum</taxon>
    </lineage>
</organism>
<keyword evidence="2" id="KW-1185">Reference proteome</keyword>
<dbReference type="PANTHER" id="PTHR36617">
    <property type="entry name" value="PROTEIN, PUTATIVE-RELATED"/>
    <property type="match status" value="1"/>
</dbReference>
<reference evidence="1" key="1">
    <citation type="submission" date="2023-08" db="EMBL/GenBank/DDBJ databases">
        <title>A de novo genome assembly of Solanum verrucosum Schlechtendal, a Mexican diploid species geographically isolated from the other diploid A-genome species in potato relatives.</title>
        <authorList>
            <person name="Hosaka K."/>
        </authorList>
    </citation>
    <scope>NUCLEOTIDE SEQUENCE</scope>
    <source>
        <tissue evidence="1">Young leaves</tissue>
    </source>
</reference>
<dbReference type="EMBL" id="CP133619">
    <property type="protein sequence ID" value="WMV42191.1"/>
    <property type="molecule type" value="Genomic_DNA"/>
</dbReference>
<dbReference type="PANTHER" id="PTHR36617:SF16">
    <property type="entry name" value="OS04G0516500 PROTEIN"/>
    <property type="match status" value="1"/>
</dbReference>
<sequence length="167" mass="20464">MEESRIYFNAGFKSFDITRWDDDKVECKALKVKWLWRYHQKDQALWYRVIKSKYEQLNTWVTKEVNIPYGISLWKSIRIFWQFLSNQLTVKVRNGRKTSFWIDKWMGTVSLKDLFPDIFVLAQYQEKTVAEMWSPQGWNMIFRRNLNDWEIPRMIELFKLLESFQGI</sequence>
<proteinExistence type="predicted"/>